<dbReference type="CDD" id="cd00085">
    <property type="entry name" value="HNHc"/>
    <property type="match status" value="1"/>
</dbReference>
<dbReference type="GO" id="GO:0005829">
    <property type="term" value="C:cytosol"/>
    <property type="evidence" value="ECO:0007669"/>
    <property type="project" value="TreeGrafter"/>
</dbReference>
<dbReference type="InterPro" id="IPR003615">
    <property type="entry name" value="HNH_nuc"/>
</dbReference>
<dbReference type="GO" id="GO:0003676">
    <property type="term" value="F:nucleic acid binding"/>
    <property type="evidence" value="ECO:0007669"/>
    <property type="project" value="InterPro"/>
</dbReference>
<dbReference type="EMBL" id="CZBO01000001">
    <property type="protein sequence ID" value="CUP73031.1"/>
    <property type="molecule type" value="Genomic_DNA"/>
</dbReference>
<dbReference type="PANTHER" id="PTHR41286">
    <property type="entry name" value="HNH NUCLEASE YAJD-RELATED"/>
    <property type="match status" value="1"/>
</dbReference>
<dbReference type="PANTHER" id="PTHR41286:SF1">
    <property type="entry name" value="HNH NUCLEASE YAJD-RELATED"/>
    <property type="match status" value="1"/>
</dbReference>
<evidence type="ECO:0000256" key="4">
    <source>
        <dbReference type="ARBA" id="ARBA00040194"/>
    </source>
</evidence>
<organism evidence="6 7">
    <name type="scientific">Clostridium baratii</name>
    <dbReference type="NCBI Taxonomy" id="1561"/>
    <lineage>
        <taxon>Bacteria</taxon>
        <taxon>Bacillati</taxon>
        <taxon>Bacillota</taxon>
        <taxon>Clostridia</taxon>
        <taxon>Eubacteriales</taxon>
        <taxon>Clostridiaceae</taxon>
        <taxon>Clostridium</taxon>
    </lineage>
</organism>
<proteinExistence type="inferred from homology"/>
<sequence length="102" mass="12521">MSARFKRCIVDEETNKFYKTYKWKKKRNEALLRDNFECQLCKKEGKFSPAQCVHHMKELKQYPELALDINNLISLCNRCHNMIHDKHLNRTKKKKFMNEERW</sequence>
<protein>
    <recommendedName>
        <fullName evidence="4">Putative HNH nuclease YajD</fullName>
    </recommendedName>
</protein>
<evidence type="ECO:0000313" key="6">
    <source>
        <dbReference type="EMBL" id="CUP73031.1"/>
    </source>
</evidence>
<accession>A0A174QM15</accession>
<evidence type="ECO:0000256" key="2">
    <source>
        <dbReference type="ARBA" id="ARBA00022801"/>
    </source>
</evidence>
<dbReference type="RefSeq" id="WP_055206637.1">
    <property type="nucleotide sequence ID" value="NZ_CZBO01000001.1"/>
</dbReference>
<dbReference type="Proteomes" id="UP000095563">
    <property type="component" value="Unassembled WGS sequence"/>
</dbReference>
<keyword evidence="2" id="KW-0378">Hydrolase</keyword>
<keyword evidence="1" id="KW-0540">Nuclease</keyword>
<dbReference type="InterPro" id="IPR002711">
    <property type="entry name" value="HNH"/>
</dbReference>
<dbReference type="GO" id="GO:0004519">
    <property type="term" value="F:endonuclease activity"/>
    <property type="evidence" value="ECO:0007669"/>
    <property type="project" value="InterPro"/>
</dbReference>
<dbReference type="GO" id="GO:0016787">
    <property type="term" value="F:hydrolase activity"/>
    <property type="evidence" value="ECO:0007669"/>
    <property type="project" value="UniProtKB-KW"/>
</dbReference>
<reference evidence="6 7" key="1">
    <citation type="submission" date="2015-09" db="EMBL/GenBank/DDBJ databases">
        <authorList>
            <consortium name="Pathogen Informatics"/>
        </authorList>
    </citation>
    <scope>NUCLEOTIDE SEQUENCE [LARGE SCALE GENOMIC DNA]</scope>
    <source>
        <strain evidence="6 7">2789STDY5834956</strain>
    </source>
</reference>
<evidence type="ECO:0000256" key="3">
    <source>
        <dbReference type="ARBA" id="ARBA00038412"/>
    </source>
</evidence>
<dbReference type="GO" id="GO:0008270">
    <property type="term" value="F:zinc ion binding"/>
    <property type="evidence" value="ECO:0007669"/>
    <property type="project" value="InterPro"/>
</dbReference>
<evidence type="ECO:0000313" key="7">
    <source>
        <dbReference type="Proteomes" id="UP000095563"/>
    </source>
</evidence>
<evidence type="ECO:0000259" key="5">
    <source>
        <dbReference type="SMART" id="SM00507"/>
    </source>
</evidence>
<feature type="domain" description="HNH nuclease" evidence="5">
    <location>
        <begin position="25"/>
        <end position="81"/>
    </location>
</feature>
<dbReference type="Gene3D" id="1.10.30.50">
    <property type="match status" value="1"/>
</dbReference>
<gene>
    <name evidence="6" type="ORF">ERS852568_00580</name>
</gene>
<dbReference type="AlphaFoldDB" id="A0A174QM15"/>
<comment type="similarity">
    <text evidence="3">Belongs to the HNH nuclease family.</text>
</comment>
<evidence type="ECO:0000256" key="1">
    <source>
        <dbReference type="ARBA" id="ARBA00022722"/>
    </source>
</evidence>
<dbReference type="Pfam" id="PF01844">
    <property type="entry name" value="HNH"/>
    <property type="match status" value="1"/>
</dbReference>
<dbReference type="SMART" id="SM00507">
    <property type="entry name" value="HNHc"/>
    <property type="match status" value="1"/>
</dbReference>
<name>A0A174QM15_9CLOT</name>